<dbReference type="EMBL" id="LAZR01000963">
    <property type="protein sequence ID" value="KKN53614.1"/>
    <property type="molecule type" value="Genomic_DNA"/>
</dbReference>
<sequence>MIRKIHLYKSYDTEDGPKSYCGILFNGESIANVTEFSRARKPKKCSRCWQSLKAEERW</sequence>
<accession>A0A0F9RFD0</accession>
<gene>
    <name evidence="1" type="ORF">LCGC14_0600450</name>
</gene>
<protein>
    <submittedName>
        <fullName evidence="1">Uncharacterized protein</fullName>
    </submittedName>
</protein>
<dbReference type="AlphaFoldDB" id="A0A0F9RFD0"/>
<comment type="caution">
    <text evidence="1">The sequence shown here is derived from an EMBL/GenBank/DDBJ whole genome shotgun (WGS) entry which is preliminary data.</text>
</comment>
<name>A0A0F9RFD0_9ZZZZ</name>
<organism evidence="1">
    <name type="scientific">marine sediment metagenome</name>
    <dbReference type="NCBI Taxonomy" id="412755"/>
    <lineage>
        <taxon>unclassified sequences</taxon>
        <taxon>metagenomes</taxon>
        <taxon>ecological metagenomes</taxon>
    </lineage>
</organism>
<proteinExistence type="predicted"/>
<reference evidence="1" key="1">
    <citation type="journal article" date="2015" name="Nature">
        <title>Complex archaea that bridge the gap between prokaryotes and eukaryotes.</title>
        <authorList>
            <person name="Spang A."/>
            <person name="Saw J.H."/>
            <person name="Jorgensen S.L."/>
            <person name="Zaremba-Niedzwiedzka K."/>
            <person name="Martijn J."/>
            <person name="Lind A.E."/>
            <person name="van Eijk R."/>
            <person name="Schleper C."/>
            <person name="Guy L."/>
            <person name="Ettema T.J."/>
        </authorList>
    </citation>
    <scope>NUCLEOTIDE SEQUENCE</scope>
</reference>
<evidence type="ECO:0000313" key="1">
    <source>
        <dbReference type="EMBL" id="KKN53614.1"/>
    </source>
</evidence>